<feature type="transmembrane region" description="Helical" evidence="1">
    <location>
        <begin position="12"/>
        <end position="34"/>
    </location>
</feature>
<evidence type="ECO:0000313" key="3">
    <source>
        <dbReference type="Proteomes" id="UP000178636"/>
    </source>
</evidence>
<reference evidence="2 3" key="1">
    <citation type="journal article" date="2016" name="Nat. Commun.">
        <title>Thousands of microbial genomes shed light on interconnected biogeochemical processes in an aquifer system.</title>
        <authorList>
            <person name="Anantharaman K."/>
            <person name="Brown C.T."/>
            <person name="Hug L.A."/>
            <person name="Sharon I."/>
            <person name="Castelle C.J."/>
            <person name="Probst A.J."/>
            <person name="Thomas B.C."/>
            <person name="Singh A."/>
            <person name="Wilkins M.J."/>
            <person name="Karaoz U."/>
            <person name="Brodie E.L."/>
            <person name="Williams K.H."/>
            <person name="Hubbard S.S."/>
            <person name="Banfield J.F."/>
        </authorList>
    </citation>
    <scope>NUCLEOTIDE SEQUENCE [LARGE SCALE GENOMIC DNA]</scope>
</reference>
<dbReference type="STRING" id="1798664.A3C93_01555"/>
<dbReference type="EMBL" id="MHLO01000041">
    <property type="protein sequence ID" value="OGZ11015.1"/>
    <property type="molecule type" value="Genomic_DNA"/>
</dbReference>
<dbReference type="AlphaFoldDB" id="A0A1G2DBL3"/>
<organism evidence="2 3">
    <name type="scientific">Candidatus Lloydbacteria bacterium RIFCSPHIGHO2_02_FULL_54_17</name>
    <dbReference type="NCBI Taxonomy" id="1798664"/>
    <lineage>
        <taxon>Bacteria</taxon>
        <taxon>Candidatus Lloydiibacteriota</taxon>
    </lineage>
</organism>
<dbReference type="Proteomes" id="UP000178636">
    <property type="component" value="Unassembled WGS sequence"/>
</dbReference>
<gene>
    <name evidence="2" type="ORF">A3C93_01555</name>
</gene>
<keyword evidence="1" id="KW-1133">Transmembrane helix</keyword>
<name>A0A1G2DBL3_9BACT</name>
<sequence>METNDRKEVIQLNGLTILVVMALVADFLIVGLMYRWHGHQIFADEKKYNGEYTELLEREHGIKNEIVALEGATTWNETAYVKSTGKNLNVAQ</sequence>
<proteinExistence type="predicted"/>
<keyword evidence="1" id="KW-0812">Transmembrane</keyword>
<evidence type="ECO:0000256" key="1">
    <source>
        <dbReference type="SAM" id="Phobius"/>
    </source>
</evidence>
<keyword evidence="1" id="KW-0472">Membrane</keyword>
<comment type="caution">
    <text evidence="2">The sequence shown here is derived from an EMBL/GenBank/DDBJ whole genome shotgun (WGS) entry which is preliminary data.</text>
</comment>
<evidence type="ECO:0000313" key="2">
    <source>
        <dbReference type="EMBL" id="OGZ11015.1"/>
    </source>
</evidence>
<protein>
    <submittedName>
        <fullName evidence="2">Uncharacterized protein</fullName>
    </submittedName>
</protein>
<accession>A0A1G2DBL3</accession>